<reference evidence="2 3" key="1">
    <citation type="journal article" date="2022" name="bioRxiv">
        <title>Genomics of Preaxostyla Flagellates Illuminates Evolutionary Transitions and the Path Towards Mitochondrial Loss.</title>
        <authorList>
            <person name="Novak L.V.F."/>
            <person name="Treitli S.C."/>
            <person name="Pyrih J."/>
            <person name="Halakuc P."/>
            <person name="Pipaliya S.V."/>
            <person name="Vacek V."/>
            <person name="Brzon O."/>
            <person name="Soukal P."/>
            <person name="Eme L."/>
            <person name="Dacks J.B."/>
            <person name="Karnkowska A."/>
            <person name="Elias M."/>
            <person name="Hampl V."/>
        </authorList>
    </citation>
    <scope>NUCLEOTIDE SEQUENCE [LARGE SCALE GENOMIC DNA]</scope>
    <source>
        <strain evidence="2">NAU3</strain>
        <tissue evidence="2">Gut</tissue>
    </source>
</reference>
<evidence type="ECO:0000256" key="1">
    <source>
        <dbReference type="SAM" id="MobiDB-lite"/>
    </source>
</evidence>
<sequence length="129" mass="13930">MEMGILHGCAEDKEEEKEGEIKVHDSPPSLLAACLLGDRRSSVSLFIVLNDDTATDHSLSPHSSPNPTPTALEGRTRFLLAVLRGRSTSEHDGVQTDLLNTHTAAIATCNELFDVTTILAGHTSDRCLH</sequence>
<keyword evidence="3" id="KW-1185">Reference proteome</keyword>
<name>A0ABQ9XKV1_9EUKA</name>
<organism evidence="2 3">
    <name type="scientific">Blattamonas nauphoetae</name>
    <dbReference type="NCBI Taxonomy" id="2049346"/>
    <lineage>
        <taxon>Eukaryota</taxon>
        <taxon>Metamonada</taxon>
        <taxon>Preaxostyla</taxon>
        <taxon>Oxymonadida</taxon>
        <taxon>Blattamonas</taxon>
    </lineage>
</organism>
<evidence type="ECO:0000313" key="2">
    <source>
        <dbReference type="EMBL" id="KAK2953061.1"/>
    </source>
</evidence>
<protein>
    <submittedName>
        <fullName evidence="2">Uncharacterized protein</fullName>
    </submittedName>
</protein>
<gene>
    <name evidence="2" type="ORF">BLNAU_12050</name>
</gene>
<dbReference type="EMBL" id="JARBJD010000096">
    <property type="protein sequence ID" value="KAK2953061.1"/>
    <property type="molecule type" value="Genomic_DNA"/>
</dbReference>
<feature type="region of interest" description="Disordered" evidence="1">
    <location>
        <begin position="1"/>
        <end position="24"/>
    </location>
</feature>
<accession>A0ABQ9XKV1</accession>
<evidence type="ECO:0000313" key="3">
    <source>
        <dbReference type="Proteomes" id="UP001281761"/>
    </source>
</evidence>
<proteinExistence type="predicted"/>
<dbReference type="Proteomes" id="UP001281761">
    <property type="component" value="Unassembled WGS sequence"/>
</dbReference>
<comment type="caution">
    <text evidence="2">The sequence shown here is derived from an EMBL/GenBank/DDBJ whole genome shotgun (WGS) entry which is preliminary data.</text>
</comment>